<dbReference type="EMBL" id="QRYC01000003">
    <property type="protein sequence ID" value="RGU58112.1"/>
    <property type="molecule type" value="Genomic_DNA"/>
</dbReference>
<dbReference type="Gene3D" id="2.40.70.10">
    <property type="entry name" value="Acid Proteases"/>
    <property type="match status" value="1"/>
</dbReference>
<dbReference type="SUPFAM" id="SSF50630">
    <property type="entry name" value="Acid proteases"/>
    <property type="match status" value="1"/>
</dbReference>
<dbReference type="InterPro" id="IPR001969">
    <property type="entry name" value="Aspartic_peptidase_AS"/>
</dbReference>
<dbReference type="RefSeq" id="WP_046402329.1">
    <property type="nucleotide sequence ID" value="NZ_BAABYK010000001.1"/>
</dbReference>
<proteinExistence type="predicted"/>
<evidence type="ECO:0000313" key="1">
    <source>
        <dbReference type="EMBL" id="RGU58112.1"/>
    </source>
</evidence>
<dbReference type="Proteomes" id="UP000284243">
    <property type="component" value="Unassembled WGS sequence"/>
</dbReference>
<protein>
    <recommendedName>
        <fullName evidence="3">Peptidase A2 domain-containing protein</fullName>
    </recommendedName>
</protein>
<dbReference type="Pfam" id="PF13650">
    <property type="entry name" value="Asp_protease_2"/>
    <property type="match status" value="1"/>
</dbReference>
<name>A0A1Y4A2S9_9BACT</name>
<sequence>MKRKKNKKACHFTTPYHPYINSRIQTVAVEIVGLEDNSYHLIVPVEINGIQGDMIIDTGASVTVVDRQVFPEDLPEEADVQMTSGSVTGQIHDVHLVKAAKFKIGKRTIKEMPLAAIDLKYVNEMYDKHLNRKIIGLLGCDFCVRYQVAIDYRKKEFTMYF</sequence>
<dbReference type="GO" id="GO:0004190">
    <property type="term" value="F:aspartic-type endopeptidase activity"/>
    <property type="evidence" value="ECO:0007669"/>
    <property type="project" value="InterPro"/>
</dbReference>
<dbReference type="CDD" id="cd05483">
    <property type="entry name" value="retropepsin_like_bacteria"/>
    <property type="match status" value="1"/>
</dbReference>
<dbReference type="InterPro" id="IPR021109">
    <property type="entry name" value="Peptidase_aspartic_dom_sf"/>
</dbReference>
<dbReference type="InterPro" id="IPR034122">
    <property type="entry name" value="Retropepsin-like_bacterial"/>
</dbReference>
<gene>
    <name evidence="1" type="ORF">DWW57_03375</name>
</gene>
<dbReference type="GO" id="GO:0006508">
    <property type="term" value="P:proteolysis"/>
    <property type="evidence" value="ECO:0007669"/>
    <property type="project" value="InterPro"/>
</dbReference>
<organism evidence="1 2">
    <name type="scientific">Odoribacter splanchnicus</name>
    <dbReference type="NCBI Taxonomy" id="28118"/>
    <lineage>
        <taxon>Bacteria</taxon>
        <taxon>Pseudomonadati</taxon>
        <taxon>Bacteroidota</taxon>
        <taxon>Bacteroidia</taxon>
        <taxon>Bacteroidales</taxon>
        <taxon>Odoribacteraceae</taxon>
        <taxon>Odoribacter</taxon>
    </lineage>
</organism>
<dbReference type="AlphaFoldDB" id="A0A1Y4A2S9"/>
<accession>A0A1Y4A2S9</accession>
<dbReference type="PROSITE" id="PS00141">
    <property type="entry name" value="ASP_PROTEASE"/>
    <property type="match status" value="1"/>
</dbReference>
<evidence type="ECO:0000313" key="2">
    <source>
        <dbReference type="Proteomes" id="UP000284243"/>
    </source>
</evidence>
<reference evidence="1 2" key="1">
    <citation type="submission" date="2018-08" db="EMBL/GenBank/DDBJ databases">
        <title>A genome reference for cultivated species of the human gut microbiota.</title>
        <authorList>
            <person name="Zou Y."/>
            <person name="Xue W."/>
            <person name="Luo G."/>
        </authorList>
    </citation>
    <scope>NUCLEOTIDE SEQUENCE [LARGE SCALE GENOMIC DNA]</scope>
    <source>
        <strain evidence="1 2">AF16-14</strain>
    </source>
</reference>
<comment type="caution">
    <text evidence="1">The sequence shown here is derived from an EMBL/GenBank/DDBJ whole genome shotgun (WGS) entry which is preliminary data.</text>
</comment>
<evidence type="ECO:0008006" key="3">
    <source>
        <dbReference type="Google" id="ProtNLM"/>
    </source>
</evidence>